<dbReference type="AlphaFoldDB" id="E4N594"/>
<keyword evidence="2" id="KW-0732">Signal</keyword>
<feature type="compositionally biased region" description="Gly residues" evidence="1">
    <location>
        <begin position="106"/>
        <end position="117"/>
    </location>
</feature>
<accession>E4N594</accession>
<gene>
    <name evidence="3" type="ordered locus">KSE_05290</name>
</gene>
<feature type="compositionally biased region" description="Low complexity" evidence="1">
    <location>
        <begin position="74"/>
        <end position="105"/>
    </location>
</feature>
<keyword evidence="4" id="KW-1185">Reference proteome</keyword>
<evidence type="ECO:0000256" key="1">
    <source>
        <dbReference type="SAM" id="MobiDB-lite"/>
    </source>
</evidence>
<dbReference type="KEGG" id="ksk:KSE_05290"/>
<dbReference type="Proteomes" id="UP000007076">
    <property type="component" value="Chromosome"/>
</dbReference>
<protein>
    <recommendedName>
        <fullName evidence="5">Secreted protein</fullName>
    </recommendedName>
</protein>
<organism evidence="3 4">
    <name type="scientific">Kitasatospora setae (strain ATCC 33774 / DSM 43861 / JCM 3304 / KCC A-0304 / NBRC 14216 / KM-6054)</name>
    <name type="common">Streptomyces setae</name>
    <dbReference type="NCBI Taxonomy" id="452652"/>
    <lineage>
        <taxon>Bacteria</taxon>
        <taxon>Bacillati</taxon>
        <taxon>Actinomycetota</taxon>
        <taxon>Actinomycetes</taxon>
        <taxon>Kitasatosporales</taxon>
        <taxon>Streptomycetaceae</taxon>
        <taxon>Kitasatospora</taxon>
    </lineage>
</organism>
<dbReference type="STRING" id="452652.KSE_05290"/>
<dbReference type="EMBL" id="AP010968">
    <property type="protein sequence ID" value="BAJ26375.1"/>
    <property type="molecule type" value="Genomic_DNA"/>
</dbReference>
<name>E4N594_KITSK</name>
<dbReference type="PATRIC" id="fig|452652.3.peg.526"/>
<evidence type="ECO:0000313" key="4">
    <source>
        <dbReference type="Proteomes" id="UP000007076"/>
    </source>
</evidence>
<reference evidence="3 4" key="1">
    <citation type="journal article" date="2010" name="DNA Res.">
        <title>Genome sequence of Kitasatospora setae NBRC 14216T: an evolutionary snapshot of the family Streptomycetaceae.</title>
        <authorList>
            <person name="Ichikawa N."/>
            <person name="Oguchi A."/>
            <person name="Ikeda H."/>
            <person name="Ishikawa J."/>
            <person name="Kitani S."/>
            <person name="Watanabe Y."/>
            <person name="Nakamura S."/>
            <person name="Katano Y."/>
            <person name="Kishi E."/>
            <person name="Sasagawa M."/>
            <person name="Ankai A."/>
            <person name="Fukui S."/>
            <person name="Hashimoto Y."/>
            <person name="Kamata S."/>
            <person name="Otoguro M."/>
            <person name="Tanikawa S."/>
            <person name="Nihira T."/>
            <person name="Horinouchi S."/>
            <person name="Ohnishi Y."/>
            <person name="Hayakawa M."/>
            <person name="Kuzuyama T."/>
            <person name="Arisawa A."/>
            <person name="Nomoto F."/>
            <person name="Miura H."/>
            <person name="Takahashi Y."/>
            <person name="Fujita N."/>
        </authorList>
    </citation>
    <scope>NUCLEOTIDE SEQUENCE [LARGE SCALE GENOMIC DNA]</scope>
    <source>
        <strain evidence="4">ATCC 33774 / DSM 43861 / JCM 3304 / KCC A-0304 / NBRC 14216 / KM-6054</strain>
    </source>
</reference>
<dbReference type="eggNOG" id="ENOG5032154">
    <property type="taxonomic scope" value="Bacteria"/>
</dbReference>
<feature type="region of interest" description="Disordered" evidence="1">
    <location>
        <begin position="43"/>
        <end position="126"/>
    </location>
</feature>
<evidence type="ECO:0008006" key="5">
    <source>
        <dbReference type="Google" id="ProtNLM"/>
    </source>
</evidence>
<evidence type="ECO:0000313" key="3">
    <source>
        <dbReference type="EMBL" id="BAJ26375.1"/>
    </source>
</evidence>
<sequence>MLAVLLAALLHALVCAHGPLTGGATAADTLPAAAAHCAPTAVEDGTGRHTGHRAACADTDQPVTDRWQASPLTAPAELDGAAALPASAARPPSGAPRRSPAAGADSGAGAGAGGGRGRAALGTWRT</sequence>
<evidence type="ECO:0000256" key="2">
    <source>
        <dbReference type="SAM" id="SignalP"/>
    </source>
</evidence>
<dbReference type="HOGENOM" id="CLU_1978553_0_0_11"/>
<feature type="chain" id="PRO_5003186705" description="Secreted protein" evidence="2">
    <location>
        <begin position="27"/>
        <end position="126"/>
    </location>
</feature>
<feature type="signal peptide" evidence="2">
    <location>
        <begin position="1"/>
        <end position="26"/>
    </location>
</feature>
<proteinExistence type="predicted"/>